<comment type="similarity">
    <text evidence="1">Belongs to the AHA1 family.</text>
</comment>
<evidence type="ECO:0000256" key="1">
    <source>
        <dbReference type="ARBA" id="ARBA00006817"/>
    </source>
</evidence>
<dbReference type="RefSeq" id="WP_074700863.1">
    <property type="nucleotide sequence ID" value="NZ_CP018863.1"/>
</dbReference>
<dbReference type="KEGG" id="acry:AC20117_04130"/>
<accession>A0A1H1DY47</accession>
<evidence type="ECO:0000259" key="2">
    <source>
        <dbReference type="Pfam" id="PF08327"/>
    </source>
</evidence>
<keyword evidence="4" id="KW-1185">Reference proteome</keyword>
<dbReference type="CDD" id="cd07814">
    <property type="entry name" value="SRPBCC_CalC_Aha1-like"/>
    <property type="match status" value="1"/>
</dbReference>
<dbReference type="InterPro" id="IPR023393">
    <property type="entry name" value="START-like_dom_sf"/>
</dbReference>
<dbReference type="AlphaFoldDB" id="A0A1H1DY47"/>
<reference evidence="3 4" key="1">
    <citation type="submission" date="2016-10" db="EMBL/GenBank/DDBJ databases">
        <authorList>
            <person name="de Groot N.N."/>
        </authorList>
    </citation>
    <scope>NUCLEOTIDE SEQUENCE [LARGE SCALE GENOMIC DNA]</scope>
    <source>
        <strain evidence="3 4">DSM 20117</strain>
    </source>
</reference>
<dbReference type="EMBL" id="FNKH01000002">
    <property type="protein sequence ID" value="SDQ81158.1"/>
    <property type="molecule type" value="Genomic_DNA"/>
</dbReference>
<protein>
    <submittedName>
        <fullName evidence="3">Uncharacterized conserved protein YndB, AHSA1/START domain</fullName>
    </submittedName>
</protein>
<dbReference type="Gene3D" id="3.30.530.20">
    <property type="match status" value="1"/>
</dbReference>
<dbReference type="SUPFAM" id="SSF55961">
    <property type="entry name" value="Bet v1-like"/>
    <property type="match status" value="1"/>
</dbReference>
<gene>
    <name evidence="3" type="ORF">SAMN04489742_2662</name>
</gene>
<dbReference type="OrthoDB" id="3365660at2"/>
<dbReference type="STRING" id="37928.SAMN04489742_2662"/>
<feature type="domain" description="Activator of Hsp90 ATPase homologue 1/2-like C-terminal" evidence="2">
    <location>
        <begin position="19"/>
        <end position="150"/>
    </location>
</feature>
<sequence length="151" mass="17345">MVDQTTTQEKQFTITRVFDAPREVIWRAWTNPDEAAHWWHPREVRTPRESVRVDLRVGGSYEYNMIAPDNSEYPTAGEYLEVVEPERLVFTWGSPGDDRSEVPVITVTLAELAGDRTEMTFHLRGIEGKLGDGFVYDGWNEAFDCLVEHLA</sequence>
<proteinExistence type="inferred from homology"/>
<dbReference type="Proteomes" id="UP000181917">
    <property type="component" value="Unassembled WGS sequence"/>
</dbReference>
<evidence type="ECO:0000313" key="4">
    <source>
        <dbReference type="Proteomes" id="UP000181917"/>
    </source>
</evidence>
<name>A0A1H1DY47_9MICC</name>
<evidence type="ECO:0000313" key="3">
    <source>
        <dbReference type="EMBL" id="SDQ81158.1"/>
    </source>
</evidence>
<dbReference type="Pfam" id="PF08327">
    <property type="entry name" value="AHSA1"/>
    <property type="match status" value="1"/>
</dbReference>
<organism evidence="3 4">
    <name type="scientific">Crystallibacter crystallopoietes</name>
    <dbReference type="NCBI Taxonomy" id="37928"/>
    <lineage>
        <taxon>Bacteria</taxon>
        <taxon>Bacillati</taxon>
        <taxon>Actinomycetota</taxon>
        <taxon>Actinomycetes</taxon>
        <taxon>Micrococcales</taxon>
        <taxon>Micrococcaceae</taxon>
        <taxon>Crystallibacter</taxon>
    </lineage>
</organism>
<dbReference type="InterPro" id="IPR013538">
    <property type="entry name" value="ASHA1/2-like_C"/>
</dbReference>